<evidence type="ECO:0000259" key="6">
    <source>
        <dbReference type="Pfam" id="PF00899"/>
    </source>
</evidence>
<feature type="binding site" evidence="3">
    <location>
        <begin position="128"/>
        <end position="132"/>
    </location>
    <ligand>
        <name>ATP</name>
        <dbReference type="ChEBI" id="CHEBI:30616"/>
    </ligand>
</feature>
<dbReference type="InterPro" id="IPR000594">
    <property type="entry name" value="ThiF_NAD_FAD-bd"/>
</dbReference>
<evidence type="ECO:0000313" key="7">
    <source>
        <dbReference type="EMBL" id="RGP84075.1"/>
    </source>
</evidence>
<feature type="binding site" evidence="3">
    <location>
        <position position="60"/>
    </location>
    <ligand>
        <name>ATP</name>
        <dbReference type="ChEBI" id="CHEBI:30616"/>
    </ligand>
</feature>
<reference evidence="7 9" key="1">
    <citation type="journal article" date="2017" name="Emerg. Infect. Dis.">
        <title>Carbapenemase VCC-1-Producing Vibrio cholerae in Coastal Waters of Germany.</title>
        <authorList>
            <person name="Hammerl J.A."/>
            <person name="Jackel C."/>
            <person name="Bortolaia V."/>
            <person name="Schwartz K."/>
            <person name="Bier N."/>
            <person name="Hendriksen R.S."/>
            <person name="Guerra B."/>
            <person name="Strauch E."/>
        </authorList>
    </citation>
    <scope>NUCLEOTIDE SEQUENCE [LARGE SCALE GENOMIC DNA]</scope>
    <source>
        <strain evidence="7 9">VN-2825</strain>
    </source>
</reference>
<dbReference type="Gene3D" id="3.40.50.720">
    <property type="entry name" value="NAD(P)-binding Rossmann-like Domain"/>
    <property type="match status" value="1"/>
</dbReference>
<dbReference type="PANTHER" id="PTHR10953">
    <property type="entry name" value="UBIQUITIN-ACTIVATING ENZYME E1"/>
    <property type="match status" value="1"/>
</dbReference>
<dbReference type="FunFam" id="3.40.50.720:FF:000080">
    <property type="entry name" value="Thiazole biosynthesis adenylyltransferase ThiF"/>
    <property type="match status" value="1"/>
</dbReference>
<keyword evidence="3" id="KW-0067">ATP-binding</keyword>
<comment type="cofactor">
    <cofactor evidence="4">
        <name>Zn(2+)</name>
        <dbReference type="ChEBI" id="CHEBI:29105"/>
    </cofactor>
    <text evidence="4">Binds 1 zinc ion per subunit.</text>
</comment>
<proteinExistence type="inferred from homology"/>
<feature type="binding site" evidence="3">
    <location>
        <position position="84"/>
    </location>
    <ligand>
        <name>ATP</name>
        <dbReference type="ChEBI" id="CHEBI:30616"/>
    </ligand>
</feature>
<comment type="caution">
    <text evidence="7">The sequence shown here is derived from an EMBL/GenBank/DDBJ whole genome shotgun (WGS) entry which is preliminary data.</text>
</comment>
<dbReference type="Pfam" id="PF00899">
    <property type="entry name" value="ThiF"/>
    <property type="match status" value="1"/>
</dbReference>
<feature type="binding site" evidence="4">
    <location>
        <position position="170"/>
    </location>
    <ligand>
        <name>Zn(2+)</name>
        <dbReference type="ChEBI" id="CHEBI:29105"/>
    </ligand>
</feature>
<dbReference type="EMBL" id="VIOS01000006">
    <property type="protein sequence ID" value="TQP17705.1"/>
    <property type="molecule type" value="Genomic_DNA"/>
</dbReference>
<protein>
    <submittedName>
        <fullName evidence="7">Thiazole biosynthesis adenylyltransferase ThiF</fullName>
    </submittedName>
</protein>
<name>A0A395TH51_VIBCL</name>
<feature type="domain" description="THIF-type NAD/FAD binding fold" evidence="6">
    <location>
        <begin position="10"/>
        <end position="242"/>
    </location>
</feature>
<dbReference type="GO" id="GO:0008641">
    <property type="term" value="F:ubiquitin-like modifier activating enzyme activity"/>
    <property type="evidence" value="ECO:0007669"/>
    <property type="project" value="InterPro"/>
</dbReference>
<accession>A0A395TH51</accession>
<dbReference type="GO" id="GO:0005829">
    <property type="term" value="C:cytosol"/>
    <property type="evidence" value="ECO:0007669"/>
    <property type="project" value="TreeGrafter"/>
</dbReference>
<evidence type="ECO:0000256" key="2">
    <source>
        <dbReference type="PIRSR" id="PIRSR612731-1"/>
    </source>
</evidence>
<feature type="binding site" evidence="4">
    <location>
        <position position="244"/>
    </location>
    <ligand>
        <name>Zn(2+)</name>
        <dbReference type="ChEBI" id="CHEBI:29105"/>
    </ligand>
</feature>
<dbReference type="CDD" id="cd00757">
    <property type="entry name" value="ThiF_MoeB_HesA_family"/>
    <property type="match status" value="1"/>
</dbReference>
<reference evidence="8 10" key="2">
    <citation type="submission" date="2019-07" db="EMBL/GenBank/DDBJ databases">
        <title>Phenotypic and genotypic antimicrobial resistance traits of Vibrio cholerae non-O1/non-O139 isolated from a large Austrian lake frequently associated with cases of infection.</title>
        <authorList>
            <person name="Lepuschitz S."/>
            <person name="Baron S."/>
            <person name="Larvor E."/>
            <person name="Granier S."/>
            <person name="Pretzer C."/>
            <person name="Mach R.L."/>
            <person name="Farnleitner A.H."/>
            <person name="Ruppitsch W."/>
            <person name="Pleininger S."/>
            <person name="Indra A."/>
            <person name="Kirschner A.K.T."/>
        </authorList>
    </citation>
    <scope>NUCLEOTIDE SEQUENCE [LARGE SCALE GENOMIC DNA]</scope>
    <source>
        <strain evidence="8 10">A12JL36W90</strain>
    </source>
</reference>
<evidence type="ECO:0000256" key="5">
    <source>
        <dbReference type="PIRSR" id="PIRSR612731-4"/>
    </source>
</evidence>
<evidence type="ECO:0000313" key="9">
    <source>
        <dbReference type="Proteomes" id="UP000266701"/>
    </source>
</evidence>
<feature type="cross-link" description="Glycyl cysteine dithioester (Cys-Gly) (interchain with G-Cter in ThiS)" evidence="5">
    <location>
        <position position="184"/>
    </location>
</feature>
<evidence type="ECO:0000313" key="8">
    <source>
        <dbReference type="EMBL" id="TQP17705.1"/>
    </source>
</evidence>
<evidence type="ECO:0000256" key="1">
    <source>
        <dbReference type="ARBA" id="ARBA00009919"/>
    </source>
</evidence>
<dbReference type="AlphaFoldDB" id="A0A395TH51"/>
<dbReference type="RefSeq" id="WP_000954507.1">
    <property type="nucleotide sequence ID" value="NZ_CP046839.1"/>
</dbReference>
<keyword evidence="7" id="KW-0548">Nucleotidyltransferase</keyword>
<dbReference type="InterPro" id="IPR045886">
    <property type="entry name" value="ThiF/MoeB/HesA"/>
</dbReference>
<dbReference type="GO" id="GO:0005524">
    <property type="term" value="F:ATP binding"/>
    <property type="evidence" value="ECO:0007669"/>
    <property type="project" value="UniProtKB-KW"/>
</dbReference>
<dbReference type="GO" id="GO:0004792">
    <property type="term" value="F:thiosulfate-cyanide sulfurtransferase activity"/>
    <property type="evidence" value="ECO:0007669"/>
    <property type="project" value="TreeGrafter"/>
</dbReference>
<feature type="binding site" evidence="3">
    <location>
        <position position="39"/>
    </location>
    <ligand>
        <name>ATP</name>
        <dbReference type="ChEBI" id="CHEBI:30616"/>
    </ligand>
</feature>
<dbReference type="NCBIfam" id="TIGR02356">
    <property type="entry name" value="adenyl_thiF"/>
    <property type="match status" value="1"/>
</dbReference>
<feature type="binding site" evidence="4">
    <location>
        <position position="173"/>
    </location>
    <ligand>
        <name>Zn(2+)</name>
        <dbReference type="ChEBI" id="CHEBI:29105"/>
    </ligand>
</feature>
<evidence type="ECO:0000256" key="3">
    <source>
        <dbReference type="PIRSR" id="PIRSR612731-2"/>
    </source>
</evidence>
<dbReference type="SUPFAM" id="SSF69572">
    <property type="entry name" value="Activating enzymes of the ubiquitin-like proteins"/>
    <property type="match status" value="1"/>
</dbReference>
<dbReference type="Proteomes" id="UP000319979">
    <property type="component" value="Unassembled WGS sequence"/>
</dbReference>
<dbReference type="Proteomes" id="UP000266701">
    <property type="component" value="Unassembled WGS sequence"/>
</dbReference>
<keyword evidence="3" id="KW-0547">Nucleotide-binding</keyword>
<feature type="binding site" evidence="3">
    <location>
        <position position="71"/>
    </location>
    <ligand>
        <name>ATP</name>
        <dbReference type="ChEBI" id="CHEBI:30616"/>
    </ligand>
</feature>
<organism evidence="7 9">
    <name type="scientific">Vibrio cholerae</name>
    <dbReference type="NCBI Taxonomy" id="666"/>
    <lineage>
        <taxon>Bacteria</taxon>
        <taxon>Pseudomonadati</taxon>
        <taxon>Pseudomonadota</taxon>
        <taxon>Gammaproteobacteria</taxon>
        <taxon>Vibrionales</taxon>
        <taxon>Vibrionaceae</taxon>
        <taxon>Vibrio</taxon>
    </lineage>
</organism>
<comment type="similarity">
    <text evidence="1">Belongs to the HesA/MoeB/ThiF family.</text>
</comment>
<feature type="binding site" evidence="4">
    <location>
        <position position="241"/>
    </location>
    <ligand>
        <name>Zn(2+)</name>
        <dbReference type="ChEBI" id="CHEBI:29105"/>
    </ligand>
</feature>
<dbReference type="InterPro" id="IPR012731">
    <property type="entry name" value="Adenyl_ThiF"/>
</dbReference>
<dbReference type="GO" id="GO:0016779">
    <property type="term" value="F:nucleotidyltransferase activity"/>
    <property type="evidence" value="ECO:0007669"/>
    <property type="project" value="UniProtKB-KW"/>
</dbReference>
<dbReference type="PANTHER" id="PTHR10953:SF240">
    <property type="entry name" value="SULFUR CARRIER PROTEIN THIS ADENYLYLTRANSFERASE"/>
    <property type="match status" value="1"/>
</dbReference>
<keyword evidence="4" id="KW-0479">Metal-binding</keyword>
<keyword evidence="7" id="KW-0808">Transferase</keyword>
<dbReference type="EMBL" id="MCBA01000174">
    <property type="protein sequence ID" value="RGP84075.1"/>
    <property type="molecule type" value="Genomic_DNA"/>
</dbReference>
<evidence type="ECO:0000256" key="4">
    <source>
        <dbReference type="PIRSR" id="PIRSR612731-3"/>
    </source>
</evidence>
<feature type="binding site" evidence="3">
    <location>
        <position position="12"/>
    </location>
    <ligand>
        <name>ATP</name>
        <dbReference type="ChEBI" id="CHEBI:30616"/>
    </ligand>
</feature>
<feature type="active site" description="Glycyl persulfide ester intermediate" evidence="2">
    <location>
        <position position="184"/>
    </location>
</feature>
<evidence type="ECO:0000313" key="10">
    <source>
        <dbReference type="Proteomes" id="UP000319979"/>
    </source>
</evidence>
<dbReference type="GO" id="GO:0046872">
    <property type="term" value="F:metal ion binding"/>
    <property type="evidence" value="ECO:0007669"/>
    <property type="project" value="UniProtKB-KW"/>
</dbReference>
<gene>
    <name evidence="8" type="primary">thiF</name>
    <name evidence="7" type="ORF">BC353_16800</name>
    <name evidence="8" type="ORF">FLM02_01670</name>
</gene>
<dbReference type="InterPro" id="IPR035985">
    <property type="entry name" value="Ubiquitin-activating_enz"/>
</dbReference>
<feature type="binding site" evidence="3">
    <location>
        <position position="108"/>
    </location>
    <ligand>
        <name>ATP</name>
        <dbReference type="ChEBI" id="CHEBI:30616"/>
    </ligand>
</feature>
<sequence>MLTDKQFLRYQRQISLAELGEEGQQKLLNSRVLIVGCGGLGNVVAPYLVGAGVGQVIIADGDRLELHNLHRQICYHETQIGHNKAELLARHLRELNSEVRVRVIAREVDELILNLEINQVDLVLDCSDNLPTRHAINRACYAAQRPLVSGAVIGWEGHLMAFDYRQSAPCYQCVVPDMAERQGCSDRGVVGPVVGMIANGQALIALHALVGSAHFPANQLLRFDGKSMNWQSLQLHQDKVCPVCSVSSPAQQKEPQPCS</sequence>
<dbReference type="GO" id="GO:0008146">
    <property type="term" value="F:sulfotransferase activity"/>
    <property type="evidence" value="ECO:0007669"/>
    <property type="project" value="TreeGrafter"/>
</dbReference>
<keyword evidence="4" id="KW-0862">Zinc</keyword>